<dbReference type="Gene3D" id="3.40.50.1820">
    <property type="entry name" value="alpha/beta hydrolase"/>
    <property type="match status" value="1"/>
</dbReference>
<reference evidence="3 4" key="1">
    <citation type="submission" date="2016-10" db="EMBL/GenBank/DDBJ databases">
        <authorList>
            <person name="de Groot N.N."/>
        </authorList>
    </citation>
    <scope>NUCLEOTIDE SEQUENCE [LARGE SCALE GENOMIC DNA]</scope>
    <source>
        <strain evidence="3 4">PYCC 4715</strain>
    </source>
</reference>
<gene>
    <name evidence="3" type="ORF">SAMEA4029009_CIC11G00000004743</name>
</gene>
<dbReference type="AlphaFoldDB" id="A0A1L0D888"/>
<accession>A0A1L0D888</accession>
<organism evidence="3 4">
    <name type="scientific">Sungouiella intermedia</name>
    <dbReference type="NCBI Taxonomy" id="45354"/>
    <lineage>
        <taxon>Eukaryota</taxon>
        <taxon>Fungi</taxon>
        <taxon>Dikarya</taxon>
        <taxon>Ascomycota</taxon>
        <taxon>Saccharomycotina</taxon>
        <taxon>Pichiomycetes</taxon>
        <taxon>Metschnikowiaceae</taxon>
        <taxon>Sungouiella</taxon>
    </lineage>
</organism>
<evidence type="ECO:0000259" key="2">
    <source>
        <dbReference type="Pfam" id="PF12146"/>
    </source>
</evidence>
<dbReference type="EMBL" id="LT635764">
    <property type="protein sequence ID" value="SGZ48536.1"/>
    <property type="molecule type" value="Genomic_DNA"/>
</dbReference>
<dbReference type="Pfam" id="PF12146">
    <property type="entry name" value="Hydrolase_4"/>
    <property type="match status" value="1"/>
</dbReference>
<evidence type="ECO:0000313" key="4">
    <source>
        <dbReference type="Proteomes" id="UP000182259"/>
    </source>
</evidence>
<protein>
    <submittedName>
        <fullName evidence="3">CIC11C00000004743</fullName>
    </submittedName>
</protein>
<dbReference type="PANTHER" id="PTHR22946:SF9">
    <property type="entry name" value="POLYKETIDE TRANSFERASE AF380"/>
    <property type="match status" value="1"/>
</dbReference>
<evidence type="ECO:0000313" key="3">
    <source>
        <dbReference type="EMBL" id="SGZ48536.1"/>
    </source>
</evidence>
<dbReference type="GO" id="GO:0016788">
    <property type="term" value="F:hydrolase activity, acting on ester bonds"/>
    <property type="evidence" value="ECO:0007669"/>
    <property type="project" value="UniProtKB-ARBA"/>
</dbReference>
<keyword evidence="1" id="KW-0378">Hydrolase</keyword>
<proteinExistence type="predicted"/>
<dbReference type="InterPro" id="IPR029058">
    <property type="entry name" value="AB_hydrolase_fold"/>
</dbReference>
<name>A0A1L0D888_9ASCO</name>
<dbReference type="SUPFAM" id="SSF53474">
    <property type="entry name" value="alpha/beta-Hydrolases"/>
    <property type="match status" value="1"/>
</dbReference>
<dbReference type="InterPro" id="IPR050261">
    <property type="entry name" value="FrsA_esterase"/>
</dbReference>
<dbReference type="PANTHER" id="PTHR22946">
    <property type="entry name" value="DIENELACTONE HYDROLASE DOMAIN-CONTAINING PROTEIN-RELATED"/>
    <property type="match status" value="1"/>
</dbReference>
<sequence length="297" mass="32808">MVRKSVSFESQGLECAAYLYLPDTEEKRPVIVMAHGLGGIREMRLDSFAEEFCKVGYACVLFDYRYFGASEGTPRQLLDIESQIQDWKAAIDYARHCLEVDHEKVIIWGSSFSGGHVIRLASEDKNIFAAMSQCPFTDGFASAATSNLFTSVKLGALAIADLVGSKFGRDPIYVPLAGEPSLTAFMTAPDCLQGYLNLVPDNEDKARFENKCAARLALQLSTAFPGKRAKDVECPILVCVCDKDTLAPAETTIAHVKKAKKVVVKQYPYGHFEIYLGDPFETVLKDQLDFLKKVAGY</sequence>
<dbReference type="InterPro" id="IPR022742">
    <property type="entry name" value="Hydrolase_4"/>
</dbReference>
<feature type="domain" description="Serine aminopeptidase S33" evidence="2">
    <location>
        <begin position="26"/>
        <end position="265"/>
    </location>
</feature>
<dbReference type="Proteomes" id="UP000182259">
    <property type="component" value="Chromosome I"/>
</dbReference>
<evidence type="ECO:0000256" key="1">
    <source>
        <dbReference type="ARBA" id="ARBA00022801"/>
    </source>
</evidence>